<evidence type="ECO:0000259" key="10">
    <source>
        <dbReference type="Pfam" id="PF16363"/>
    </source>
</evidence>
<keyword evidence="7 9" id="KW-0520">NAD</keyword>
<proteinExistence type="inferred from homology"/>
<comment type="pathway">
    <text evidence="3 9">Carbohydrate metabolism; galactose metabolism.</text>
</comment>
<comment type="catalytic activity">
    <reaction evidence="1 9">
        <text>UDP-alpha-D-glucose = UDP-alpha-D-galactose</text>
        <dbReference type="Rhea" id="RHEA:22168"/>
        <dbReference type="ChEBI" id="CHEBI:58885"/>
        <dbReference type="ChEBI" id="CHEBI:66914"/>
        <dbReference type="EC" id="5.1.3.2"/>
    </reaction>
</comment>
<sequence>MSKILVTGGMGYIGSHTVVELLNAGYEVIIIDNLSNSSSEVLNRIEKITGKRPAFFETEMCNYDELENIFATNPGIDAVIHFAAFLQVNESVQQPLMYFENNLYSQINLLKCMRKYEIKPIVFSSSCTVYGNPENLPVTEKTPTQKAASPYGNTKQMGEEILEHTAAAGHINAISLRYFNPVGAHKSALIGEVQHGVPHHLIPYITETAFGKREFLNIFGSDYPTPDGTCVRDYIHVCDVARAHIKAVEKLLTQNDAQGWYQVYNIGTGEGYSVLNIVDAFTKATGIKIDYKLAPRREGDVAAVYADTKKANEELNWRTECSLTEMMQSAWNWELSVKENPL</sequence>
<evidence type="ECO:0000256" key="4">
    <source>
        <dbReference type="ARBA" id="ARBA00007637"/>
    </source>
</evidence>
<evidence type="ECO:0000256" key="8">
    <source>
        <dbReference type="ARBA" id="ARBA00023235"/>
    </source>
</evidence>
<comment type="subunit">
    <text evidence="9">Homodimer.</text>
</comment>
<evidence type="ECO:0000313" key="11">
    <source>
        <dbReference type="EMBL" id="MBK0377898.1"/>
    </source>
</evidence>
<evidence type="ECO:0000256" key="3">
    <source>
        <dbReference type="ARBA" id="ARBA00004947"/>
    </source>
</evidence>
<dbReference type="EC" id="5.1.3.2" evidence="5 9"/>
<dbReference type="PANTHER" id="PTHR43725:SF47">
    <property type="entry name" value="UDP-GLUCOSE 4-EPIMERASE"/>
    <property type="match status" value="1"/>
</dbReference>
<keyword evidence="12" id="KW-1185">Reference proteome</keyword>
<dbReference type="GO" id="GO:0003978">
    <property type="term" value="F:UDP-glucose 4-epimerase activity"/>
    <property type="evidence" value="ECO:0007669"/>
    <property type="project" value="UniProtKB-UniRule"/>
</dbReference>
<evidence type="ECO:0000256" key="7">
    <source>
        <dbReference type="ARBA" id="ARBA00023027"/>
    </source>
</evidence>
<dbReference type="Gene3D" id="3.90.25.10">
    <property type="entry name" value="UDP-galactose 4-epimerase, domain 1"/>
    <property type="match status" value="1"/>
</dbReference>
<feature type="domain" description="NAD(P)-binding" evidence="10">
    <location>
        <begin position="5"/>
        <end position="328"/>
    </location>
</feature>
<dbReference type="InterPro" id="IPR005886">
    <property type="entry name" value="UDP_G4E"/>
</dbReference>
<dbReference type="NCBIfam" id="TIGR01179">
    <property type="entry name" value="galE"/>
    <property type="match status" value="1"/>
</dbReference>
<organism evidence="11 12">
    <name type="scientific">Mucilaginibacter segetis</name>
    <dbReference type="NCBI Taxonomy" id="2793071"/>
    <lineage>
        <taxon>Bacteria</taxon>
        <taxon>Pseudomonadati</taxon>
        <taxon>Bacteroidota</taxon>
        <taxon>Sphingobacteriia</taxon>
        <taxon>Sphingobacteriales</taxon>
        <taxon>Sphingobacteriaceae</taxon>
        <taxon>Mucilaginibacter</taxon>
    </lineage>
</organism>
<keyword evidence="8 9" id="KW-0413">Isomerase</keyword>
<dbReference type="InterPro" id="IPR036291">
    <property type="entry name" value="NAD(P)-bd_dom_sf"/>
</dbReference>
<dbReference type="InterPro" id="IPR016040">
    <property type="entry name" value="NAD(P)-bd_dom"/>
</dbReference>
<dbReference type="PRINTS" id="PR01713">
    <property type="entry name" value="NUCEPIMERASE"/>
</dbReference>
<dbReference type="EMBL" id="JAEHFW010000001">
    <property type="protein sequence ID" value="MBK0377898.1"/>
    <property type="molecule type" value="Genomic_DNA"/>
</dbReference>
<evidence type="ECO:0000256" key="1">
    <source>
        <dbReference type="ARBA" id="ARBA00000083"/>
    </source>
</evidence>
<gene>
    <name evidence="11" type="primary">galE</name>
    <name evidence="11" type="ORF">I5M19_01160</name>
</gene>
<protein>
    <recommendedName>
        <fullName evidence="6 9">UDP-glucose 4-epimerase</fullName>
        <ecNumber evidence="5 9">5.1.3.2</ecNumber>
    </recommendedName>
</protein>
<dbReference type="PANTHER" id="PTHR43725">
    <property type="entry name" value="UDP-GLUCOSE 4-EPIMERASE"/>
    <property type="match status" value="1"/>
</dbReference>
<reference evidence="11" key="1">
    <citation type="submission" date="2020-12" db="EMBL/GenBank/DDBJ databases">
        <title>Bacterial novel species Mucilaginibacter sp. SD-g isolated from soil.</title>
        <authorList>
            <person name="Jung H.-Y."/>
        </authorList>
    </citation>
    <scope>NUCLEOTIDE SEQUENCE</scope>
    <source>
        <strain evidence="11">SD-g</strain>
    </source>
</reference>
<keyword evidence="9" id="KW-0119">Carbohydrate metabolism</keyword>
<dbReference type="RefSeq" id="WP_200063203.1">
    <property type="nucleotide sequence ID" value="NZ_JAEHFW010000001.1"/>
</dbReference>
<evidence type="ECO:0000256" key="5">
    <source>
        <dbReference type="ARBA" id="ARBA00013189"/>
    </source>
</evidence>
<accession>A0A934PNN7</accession>
<dbReference type="CDD" id="cd05247">
    <property type="entry name" value="UDP_G4E_1_SDR_e"/>
    <property type="match status" value="1"/>
</dbReference>
<evidence type="ECO:0000256" key="2">
    <source>
        <dbReference type="ARBA" id="ARBA00001911"/>
    </source>
</evidence>
<dbReference type="Proteomes" id="UP000613193">
    <property type="component" value="Unassembled WGS sequence"/>
</dbReference>
<dbReference type="Pfam" id="PF16363">
    <property type="entry name" value="GDP_Man_Dehyd"/>
    <property type="match status" value="1"/>
</dbReference>
<evidence type="ECO:0000256" key="9">
    <source>
        <dbReference type="RuleBase" id="RU366046"/>
    </source>
</evidence>
<comment type="cofactor">
    <cofactor evidence="2 9">
        <name>NAD(+)</name>
        <dbReference type="ChEBI" id="CHEBI:57540"/>
    </cofactor>
</comment>
<dbReference type="GO" id="GO:0005829">
    <property type="term" value="C:cytosol"/>
    <property type="evidence" value="ECO:0007669"/>
    <property type="project" value="TreeGrafter"/>
</dbReference>
<comment type="similarity">
    <text evidence="4 9">Belongs to the NAD(P)-dependent epimerase/dehydratase family.</text>
</comment>
<evidence type="ECO:0000313" key="12">
    <source>
        <dbReference type="Proteomes" id="UP000613193"/>
    </source>
</evidence>
<dbReference type="Gene3D" id="3.40.50.720">
    <property type="entry name" value="NAD(P)-binding Rossmann-like Domain"/>
    <property type="match status" value="1"/>
</dbReference>
<dbReference type="GO" id="GO:0006012">
    <property type="term" value="P:galactose metabolic process"/>
    <property type="evidence" value="ECO:0007669"/>
    <property type="project" value="InterPro"/>
</dbReference>
<dbReference type="AlphaFoldDB" id="A0A934PNN7"/>
<evidence type="ECO:0000256" key="6">
    <source>
        <dbReference type="ARBA" id="ARBA00018569"/>
    </source>
</evidence>
<dbReference type="SUPFAM" id="SSF51735">
    <property type="entry name" value="NAD(P)-binding Rossmann-fold domains"/>
    <property type="match status" value="1"/>
</dbReference>
<name>A0A934PNN7_9SPHI</name>
<comment type="caution">
    <text evidence="11">The sequence shown here is derived from an EMBL/GenBank/DDBJ whole genome shotgun (WGS) entry which is preliminary data.</text>
</comment>